<evidence type="ECO:0000313" key="8">
    <source>
        <dbReference type="Proteomes" id="UP000837205"/>
    </source>
</evidence>
<feature type="signal peptide" evidence="4">
    <location>
        <begin position="1"/>
        <end position="24"/>
    </location>
</feature>
<dbReference type="EMBL" id="CAIIUA010000001">
    <property type="protein sequence ID" value="CAC9184367.1"/>
    <property type="molecule type" value="Genomic_DNA"/>
</dbReference>
<dbReference type="InterPro" id="IPR038303">
    <property type="entry name" value="HdeA/HdeB_sf"/>
</dbReference>
<keyword evidence="3" id="KW-0143">Chaperone</keyword>
<gene>
    <name evidence="5" type="primary">hdeB_3</name>
    <name evidence="6" type="synonym">hdeB_2</name>
    <name evidence="5" type="ORF">GHA_05155</name>
    <name evidence="6" type="ORF">TML_01445</name>
</gene>
<evidence type="ECO:0000313" key="6">
    <source>
        <dbReference type="EMBL" id="CAC9184367.1"/>
    </source>
</evidence>
<dbReference type="InterPro" id="IPR010486">
    <property type="entry name" value="HNS-dep_expression_A/B"/>
</dbReference>
<comment type="caution">
    <text evidence="5">The sequence shown here is derived from an EMBL/GenBank/DDBJ whole genome shotgun (WGS) entry which is preliminary data.</text>
</comment>
<dbReference type="Pfam" id="PF06411">
    <property type="entry name" value="HdeA"/>
    <property type="match status" value="1"/>
</dbReference>
<dbReference type="Gene3D" id="1.10.890.10">
    <property type="entry name" value="HNS-dependent expression A"/>
    <property type="match status" value="1"/>
</dbReference>
<sequence length="96" mass="10971">MKHVLITFTPLLSLLMLSIPLAHSAENSPDKMTCQEFINLNPKAMLPVAWWMLNEETVYKGGDSVSLNETDLTSIPQVIEYCKRNPQLKLYSFKDK</sequence>
<keyword evidence="2" id="KW-0574">Periplasm</keyword>
<evidence type="ECO:0000256" key="2">
    <source>
        <dbReference type="ARBA" id="ARBA00022764"/>
    </source>
</evidence>
<feature type="chain" id="PRO_5040255123" evidence="4">
    <location>
        <begin position="25"/>
        <end position="96"/>
    </location>
</feature>
<keyword evidence="8" id="KW-1185">Reference proteome</keyword>
<name>A0A9N8GV67_9ENTR</name>
<evidence type="ECO:0000313" key="5">
    <source>
        <dbReference type="EMBL" id="CAB5601329.1"/>
    </source>
</evidence>
<dbReference type="Proteomes" id="UP000834503">
    <property type="component" value="Unassembled WGS sequence"/>
</dbReference>
<dbReference type="EMBL" id="CAHPQX010000037">
    <property type="protein sequence ID" value="CAB5601329.1"/>
    <property type="molecule type" value="Genomic_DNA"/>
</dbReference>
<evidence type="ECO:0000313" key="7">
    <source>
        <dbReference type="Proteomes" id="UP000834503"/>
    </source>
</evidence>
<protein>
    <submittedName>
        <fullName evidence="5">10K-L protein</fullName>
    </submittedName>
</protein>
<evidence type="ECO:0000256" key="3">
    <source>
        <dbReference type="ARBA" id="ARBA00023186"/>
    </source>
</evidence>
<dbReference type="Proteomes" id="UP000837205">
    <property type="component" value="Unassembled WGS sequence"/>
</dbReference>
<evidence type="ECO:0000256" key="1">
    <source>
        <dbReference type="ARBA" id="ARBA00022729"/>
    </source>
</evidence>
<proteinExistence type="predicted"/>
<evidence type="ECO:0000256" key="4">
    <source>
        <dbReference type="SAM" id="SignalP"/>
    </source>
</evidence>
<organism evidence="5 7">
    <name type="scientific">Citrobacter werkmanii</name>
    <dbReference type="NCBI Taxonomy" id="67827"/>
    <lineage>
        <taxon>Bacteria</taxon>
        <taxon>Pseudomonadati</taxon>
        <taxon>Pseudomonadota</taxon>
        <taxon>Gammaproteobacteria</taxon>
        <taxon>Enterobacterales</taxon>
        <taxon>Enterobacteriaceae</taxon>
        <taxon>Citrobacter</taxon>
        <taxon>Citrobacter freundii complex</taxon>
    </lineage>
</organism>
<reference evidence="5" key="1">
    <citation type="submission" date="2020-05" db="EMBL/GenBank/DDBJ databases">
        <authorList>
            <person name="Delgado-Blas J."/>
        </authorList>
    </citation>
    <scope>NUCLEOTIDE SEQUENCE</scope>
    <source>
        <strain evidence="5">BB1459</strain>
        <strain evidence="6">BB1480</strain>
    </source>
</reference>
<dbReference type="RefSeq" id="WP_227409071.1">
    <property type="nucleotide sequence ID" value="NZ_CAHPQT010000056.1"/>
</dbReference>
<accession>A0A9N8GV67</accession>
<dbReference type="NCBIfam" id="NF008599">
    <property type="entry name" value="PRK11566.1"/>
    <property type="match status" value="1"/>
</dbReference>
<dbReference type="AlphaFoldDB" id="A0A9N8GV67"/>
<keyword evidence="1 4" id="KW-0732">Signal</keyword>